<reference evidence="2" key="1">
    <citation type="journal article" date="2020" name="Nat. Commun.">
        <title>Genome sequence of the cluster root forming white lupin.</title>
        <authorList>
            <person name="Hufnagel B."/>
            <person name="Marques A."/>
            <person name="Soriano A."/>
            <person name="Marques L."/>
            <person name="Divol F."/>
            <person name="Doumas P."/>
            <person name="Sallet E."/>
            <person name="Mancinotti D."/>
            <person name="Carrere S."/>
            <person name="Marande W."/>
            <person name="Arribat S."/>
            <person name="Keller J."/>
            <person name="Huneau C."/>
            <person name="Blein T."/>
            <person name="Aime D."/>
            <person name="Laguerre M."/>
            <person name="Taylor J."/>
            <person name="Schubert V."/>
            <person name="Nelson M."/>
            <person name="Geu-Flores F."/>
            <person name="Crespi M."/>
            <person name="Gallardo-Guerrero K."/>
            <person name="Delaux P.-M."/>
            <person name="Salse J."/>
            <person name="Berges H."/>
            <person name="Guyot R."/>
            <person name="Gouzy J."/>
            <person name="Peret B."/>
        </authorList>
    </citation>
    <scope>NUCLEOTIDE SEQUENCE [LARGE SCALE GENOMIC DNA]</scope>
    <source>
        <strain evidence="2">cv. Amiga</strain>
    </source>
</reference>
<protein>
    <submittedName>
        <fullName evidence="1">Uncharacterized protein</fullName>
    </submittedName>
</protein>
<evidence type="ECO:0000313" key="1">
    <source>
        <dbReference type="EMBL" id="KAE9594076.1"/>
    </source>
</evidence>
<comment type="caution">
    <text evidence="1">The sequence shown here is derived from an EMBL/GenBank/DDBJ whole genome shotgun (WGS) entry which is preliminary data.</text>
</comment>
<keyword evidence="2" id="KW-1185">Reference proteome</keyword>
<gene>
    <name evidence="1" type="ORF">Lalb_Chr18g0049921</name>
</gene>
<dbReference type="AlphaFoldDB" id="A0A6A4NK82"/>
<accession>A0A6A4NK82</accession>
<sequence length="54" mass="5739">MKTGGVSDQLIVGVSKPIGEAYCRLRFKRLDPRVGGGVGGTSAVTHYPTQHSPR</sequence>
<evidence type="ECO:0000313" key="2">
    <source>
        <dbReference type="Proteomes" id="UP000447434"/>
    </source>
</evidence>
<name>A0A6A4NK82_LUPAL</name>
<organism evidence="1 2">
    <name type="scientific">Lupinus albus</name>
    <name type="common">White lupine</name>
    <name type="synonym">Lupinus termis</name>
    <dbReference type="NCBI Taxonomy" id="3870"/>
    <lineage>
        <taxon>Eukaryota</taxon>
        <taxon>Viridiplantae</taxon>
        <taxon>Streptophyta</taxon>
        <taxon>Embryophyta</taxon>
        <taxon>Tracheophyta</taxon>
        <taxon>Spermatophyta</taxon>
        <taxon>Magnoliopsida</taxon>
        <taxon>eudicotyledons</taxon>
        <taxon>Gunneridae</taxon>
        <taxon>Pentapetalae</taxon>
        <taxon>rosids</taxon>
        <taxon>fabids</taxon>
        <taxon>Fabales</taxon>
        <taxon>Fabaceae</taxon>
        <taxon>Papilionoideae</taxon>
        <taxon>50 kb inversion clade</taxon>
        <taxon>genistoids sensu lato</taxon>
        <taxon>core genistoids</taxon>
        <taxon>Genisteae</taxon>
        <taxon>Lupinus</taxon>
    </lineage>
</organism>
<dbReference type="Proteomes" id="UP000447434">
    <property type="component" value="Chromosome 18"/>
</dbReference>
<proteinExistence type="predicted"/>
<dbReference type="EMBL" id="WOCE01000018">
    <property type="protein sequence ID" value="KAE9594076.1"/>
    <property type="molecule type" value="Genomic_DNA"/>
</dbReference>